<keyword evidence="3 5" id="KW-0378">Hydrolase</keyword>
<dbReference type="InterPro" id="IPR020579">
    <property type="entry name" value="Exonuc_VII_lsu_C"/>
</dbReference>
<dbReference type="GO" id="GO:0006308">
    <property type="term" value="P:DNA catabolic process"/>
    <property type="evidence" value="ECO:0007669"/>
    <property type="project" value="UniProtKB-UniRule"/>
</dbReference>
<evidence type="ECO:0000256" key="4">
    <source>
        <dbReference type="ARBA" id="ARBA00022839"/>
    </source>
</evidence>
<dbReference type="InterPro" id="IPR025824">
    <property type="entry name" value="OB-fold_nuc-bd_dom"/>
</dbReference>
<comment type="similarity">
    <text evidence="5 6">Belongs to the XseA family.</text>
</comment>
<dbReference type="InterPro" id="IPR003753">
    <property type="entry name" value="Exonuc_VII_L"/>
</dbReference>
<dbReference type="AlphaFoldDB" id="A0A927WPB3"/>
<dbReference type="HAMAP" id="MF_00378">
    <property type="entry name" value="Exonuc_7_L"/>
    <property type="match status" value="1"/>
</dbReference>
<dbReference type="PANTHER" id="PTHR30008">
    <property type="entry name" value="EXODEOXYRIBONUCLEASE 7 LARGE SUBUNIT"/>
    <property type="match status" value="1"/>
</dbReference>
<protein>
    <recommendedName>
        <fullName evidence="5">Exodeoxyribonuclease 7 large subunit</fullName>
        <ecNumber evidence="5">3.1.11.6</ecNumber>
    </recommendedName>
    <alternativeName>
        <fullName evidence="5">Exodeoxyribonuclease VII large subunit</fullName>
        <shortName evidence="5">Exonuclease VII large subunit</shortName>
    </alternativeName>
</protein>
<reference evidence="9" key="1">
    <citation type="submission" date="2019-04" db="EMBL/GenBank/DDBJ databases">
        <title>Evolution of Biomass-Degrading Anaerobic Consortia Revealed by Metagenomics.</title>
        <authorList>
            <person name="Peng X."/>
        </authorList>
    </citation>
    <scope>NUCLEOTIDE SEQUENCE</scope>
    <source>
        <strain evidence="9">SIG240</strain>
    </source>
</reference>
<evidence type="ECO:0000256" key="5">
    <source>
        <dbReference type="HAMAP-Rule" id="MF_00378"/>
    </source>
</evidence>
<comment type="subcellular location">
    <subcellularLocation>
        <location evidence="5 6">Cytoplasm</location>
    </subcellularLocation>
</comment>
<evidence type="ECO:0000256" key="1">
    <source>
        <dbReference type="ARBA" id="ARBA00022490"/>
    </source>
</evidence>
<dbReference type="GO" id="GO:0005737">
    <property type="term" value="C:cytoplasm"/>
    <property type="evidence" value="ECO:0007669"/>
    <property type="project" value="UniProtKB-SubCell"/>
</dbReference>
<sequence length="401" mass="44090">MAVHSVSDVNRYLKDLLAGEPLLQGISVRGEISNFKQYPSGHCYFTLKDTNSALKCVMFRNRAQYLRFLPQNGMQVVAGGSIAVYERDGVYQLYVDSLLPEGTGDLALAFEQLKEKLAAEGLFDPARKQPLPAFPKKIGVVTSSAGAVLRDIYRVSKRRWPGIQLVLYPVQVQGEGAAEQIARGIDFFAEEYAVDVIIAGRGGGSMEDLWAFNEEPVVRAIAACPVPLISAVGHETDFTLADFAADVRAATPSQAAELAVPDRSEVMRQVESLTSQLTRQVQRELALRRQRLEGLLNSRVMREPQSMLAERRQRLDFLLAGLQRTAKAELQSKQHKLGLILNRLAAINPVAVMGRGYGIVTKQDKLVSSIQTVEIDDELQLTFTDGHVQAKVLAKIGKGDG</sequence>
<proteinExistence type="inferred from homology"/>
<keyword evidence="1 5" id="KW-0963">Cytoplasm</keyword>
<organism evidence="9 10">
    <name type="scientific">Selenomonas ruminantium</name>
    <dbReference type="NCBI Taxonomy" id="971"/>
    <lineage>
        <taxon>Bacteria</taxon>
        <taxon>Bacillati</taxon>
        <taxon>Bacillota</taxon>
        <taxon>Negativicutes</taxon>
        <taxon>Selenomonadales</taxon>
        <taxon>Selenomonadaceae</taxon>
        <taxon>Selenomonas</taxon>
    </lineage>
</organism>
<evidence type="ECO:0000313" key="10">
    <source>
        <dbReference type="Proteomes" id="UP000761380"/>
    </source>
</evidence>
<evidence type="ECO:0000256" key="2">
    <source>
        <dbReference type="ARBA" id="ARBA00022722"/>
    </source>
</evidence>
<dbReference type="GO" id="GO:0008855">
    <property type="term" value="F:exodeoxyribonuclease VII activity"/>
    <property type="evidence" value="ECO:0007669"/>
    <property type="project" value="UniProtKB-UniRule"/>
</dbReference>
<gene>
    <name evidence="5 9" type="primary">xseA</name>
    <name evidence="9" type="ORF">E7201_02350</name>
</gene>
<comment type="catalytic activity">
    <reaction evidence="5 6">
        <text>Exonucleolytic cleavage in either 5'- to 3'- or 3'- to 5'-direction to yield nucleoside 5'-phosphates.</text>
        <dbReference type="EC" id="3.1.11.6"/>
    </reaction>
</comment>
<dbReference type="GO" id="GO:0009318">
    <property type="term" value="C:exodeoxyribonuclease VII complex"/>
    <property type="evidence" value="ECO:0007669"/>
    <property type="project" value="UniProtKB-UniRule"/>
</dbReference>
<dbReference type="Pfam" id="PF13742">
    <property type="entry name" value="tRNA_anti_2"/>
    <property type="match status" value="1"/>
</dbReference>
<feature type="domain" description="Exonuclease VII large subunit C-terminal" evidence="7">
    <location>
        <begin position="122"/>
        <end position="337"/>
    </location>
</feature>
<accession>A0A927WPB3</accession>
<dbReference type="GO" id="GO:0003676">
    <property type="term" value="F:nucleic acid binding"/>
    <property type="evidence" value="ECO:0007669"/>
    <property type="project" value="InterPro"/>
</dbReference>
<comment type="function">
    <text evidence="5">Bidirectionally degrades single-stranded DNA into large acid-insoluble oligonucleotides, which are then degraded further into small acid-soluble oligonucleotides.</text>
</comment>
<dbReference type="NCBIfam" id="TIGR00237">
    <property type="entry name" value="xseA"/>
    <property type="match status" value="1"/>
</dbReference>
<evidence type="ECO:0000313" key="9">
    <source>
        <dbReference type="EMBL" id="MBE6092011.1"/>
    </source>
</evidence>
<comment type="subunit">
    <text evidence="5">Heterooligomer composed of large and small subunits.</text>
</comment>
<evidence type="ECO:0000259" key="7">
    <source>
        <dbReference type="Pfam" id="PF02601"/>
    </source>
</evidence>
<dbReference type="PANTHER" id="PTHR30008:SF0">
    <property type="entry name" value="EXODEOXYRIBONUCLEASE 7 LARGE SUBUNIT"/>
    <property type="match status" value="1"/>
</dbReference>
<evidence type="ECO:0000256" key="3">
    <source>
        <dbReference type="ARBA" id="ARBA00022801"/>
    </source>
</evidence>
<dbReference type="Pfam" id="PF02601">
    <property type="entry name" value="Exonuc_VII_L"/>
    <property type="match status" value="1"/>
</dbReference>
<dbReference type="CDD" id="cd04489">
    <property type="entry name" value="ExoVII_LU_OBF"/>
    <property type="match status" value="1"/>
</dbReference>
<evidence type="ECO:0000256" key="6">
    <source>
        <dbReference type="RuleBase" id="RU004355"/>
    </source>
</evidence>
<feature type="domain" description="OB-fold nucleic acid binding" evidence="8">
    <location>
        <begin position="5"/>
        <end position="98"/>
    </location>
</feature>
<dbReference type="EMBL" id="SVBY01000009">
    <property type="protein sequence ID" value="MBE6092011.1"/>
    <property type="molecule type" value="Genomic_DNA"/>
</dbReference>
<comment type="caution">
    <text evidence="9">The sequence shown here is derived from an EMBL/GenBank/DDBJ whole genome shotgun (WGS) entry which is preliminary data.</text>
</comment>
<evidence type="ECO:0000259" key="8">
    <source>
        <dbReference type="Pfam" id="PF13742"/>
    </source>
</evidence>
<keyword evidence="2 5" id="KW-0540">Nuclease</keyword>
<dbReference type="Proteomes" id="UP000761380">
    <property type="component" value="Unassembled WGS sequence"/>
</dbReference>
<dbReference type="EC" id="3.1.11.6" evidence="5"/>
<keyword evidence="4 5" id="KW-0269">Exonuclease</keyword>
<name>A0A927WPB3_SELRU</name>